<reference evidence="1 2" key="1">
    <citation type="journal article" date="2019" name="Emerg. Microbes Infect.">
        <title>Comprehensive subspecies identification of 175 nontuberculous mycobacteria species based on 7547 genomic profiles.</title>
        <authorList>
            <person name="Matsumoto Y."/>
            <person name="Kinjo T."/>
            <person name="Motooka D."/>
            <person name="Nabeya D."/>
            <person name="Jung N."/>
            <person name="Uechi K."/>
            <person name="Horii T."/>
            <person name="Iida T."/>
            <person name="Fujita J."/>
            <person name="Nakamura S."/>
        </authorList>
    </citation>
    <scope>NUCLEOTIDE SEQUENCE [LARGE SCALE GENOMIC DNA]</scope>
    <source>
        <strain evidence="1 2">JCM 6377</strain>
    </source>
</reference>
<organism evidence="1 2">
    <name type="scientific">Mycolicibacterium agri</name>
    <name type="common">Mycobacterium agri</name>
    <dbReference type="NCBI Taxonomy" id="36811"/>
    <lineage>
        <taxon>Bacteria</taxon>
        <taxon>Bacillati</taxon>
        <taxon>Actinomycetota</taxon>
        <taxon>Actinomycetes</taxon>
        <taxon>Mycobacteriales</taxon>
        <taxon>Mycobacteriaceae</taxon>
        <taxon>Mycolicibacterium</taxon>
    </lineage>
</organism>
<name>A0A7I9WF14_MYCAG</name>
<protein>
    <submittedName>
        <fullName evidence="1">Uncharacterized protein</fullName>
    </submittedName>
</protein>
<sequence>MQSRGKASLSALPSRLQAEIRFALHRHCQLKHRVRITPATIRAGVDALARHNIQSLAENDQMQTVLTSCQNALVRRGLTALAFAARSLTATDTSAKEEGWFDPVVVGAAPFRTHKPVRDASHGS</sequence>
<dbReference type="Proteomes" id="UP000465302">
    <property type="component" value="Unassembled WGS sequence"/>
</dbReference>
<evidence type="ECO:0000313" key="2">
    <source>
        <dbReference type="Proteomes" id="UP000465302"/>
    </source>
</evidence>
<proteinExistence type="predicted"/>
<comment type="caution">
    <text evidence="1">The sequence shown here is derived from an EMBL/GenBank/DDBJ whole genome shotgun (WGS) entry which is preliminary data.</text>
</comment>
<dbReference type="AlphaFoldDB" id="A0A7I9WF14"/>
<gene>
    <name evidence="1" type="ORF">MAGR_72980</name>
</gene>
<dbReference type="EMBL" id="BLKS01000004">
    <property type="protein sequence ID" value="GFG55857.1"/>
    <property type="molecule type" value="Genomic_DNA"/>
</dbReference>
<evidence type="ECO:0000313" key="1">
    <source>
        <dbReference type="EMBL" id="GFG55857.1"/>
    </source>
</evidence>
<accession>A0A7I9WF14</accession>